<proteinExistence type="predicted"/>
<dbReference type="AlphaFoldDB" id="A0A0F9Q2A4"/>
<reference evidence="1" key="1">
    <citation type="journal article" date="2015" name="Nature">
        <title>Complex archaea that bridge the gap between prokaryotes and eukaryotes.</title>
        <authorList>
            <person name="Spang A."/>
            <person name="Saw J.H."/>
            <person name="Jorgensen S.L."/>
            <person name="Zaremba-Niedzwiedzka K."/>
            <person name="Martijn J."/>
            <person name="Lind A.E."/>
            <person name="van Eijk R."/>
            <person name="Schleper C."/>
            <person name="Guy L."/>
            <person name="Ettema T.J."/>
        </authorList>
    </citation>
    <scope>NUCLEOTIDE SEQUENCE</scope>
</reference>
<dbReference type="EMBL" id="LAZR01001953">
    <property type="protein sequence ID" value="KKN36634.1"/>
    <property type="molecule type" value="Genomic_DNA"/>
</dbReference>
<evidence type="ECO:0000313" key="1">
    <source>
        <dbReference type="EMBL" id="KKN36634.1"/>
    </source>
</evidence>
<comment type="caution">
    <text evidence="1">The sequence shown here is derived from an EMBL/GenBank/DDBJ whole genome shotgun (WGS) entry which is preliminary data.</text>
</comment>
<sequence length="65" mass="7245">MAEHNITNLPDAIAGLEDIKAVIEKINTENLITIVHHRNKLRGMVTACNSLIDNIVIIERDLRAS</sequence>
<accession>A0A0F9Q2A4</accession>
<gene>
    <name evidence="1" type="ORF">LCGC14_0771570</name>
</gene>
<name>A0A0F9Q2A4_9ZZZZ</name>
<organism evidence="1">
    <name type="scientific">marine sediment metagenome</name>
    <dbReference type="NCBI Taxonomy" id="412755"/>
    <lineage>
        <taxon>unclassified sequences</taxon>
        <taxon>metagenomes</taxon>
        <taxon>ecological metagenomes</taxon>
    </lineage>
</organism>
<protein>
    <submittedName>
        <fullName evidence="1">Uncharacterized protein</fullName>
    </submittedName>
</protein>